<sequence length="254" mass="28923">MTRENSPRNFRTKACKMRNRMEEKNSREIGEGVRPSWEEKEEDDNDDKGAHQKLLNGIKIARDRPSINHILFANDTMIFCRAKVEEGQELMAIHRDYETASGQKINVGKSFVCLDPEVQGMRRRSIASVLGMREVQDQGKYLGLPSYIGRTKKEVFKYLVAKVEDRIKGWKGKLLSQEGPEVMIKSVASAIPNFVMNCFKLPVGIIDALNSLMAKIFWANSDKVRGIHWKSWDMLCKEKLEGDLAKLGTNPSFG</sequence>
<feature type="region of interest" description="Disordered" evidence="1">
    <location>
        <begin position="1"/>
        <end position="50"/>
    </location>
</feature>
<name>A0AAV3RH17_LITER</name>
<feature type="compositionally biased region" description="Basic and acidic residues" evidence="1">
    <location>
        <begin position="19"/>
        <end position="31"/>
    </location>
</feature>
<dbReference type="PANTHER" id="PTHR33116:SF86">
    <property type="entry name" value="REVERSE TRANSCRIPTASE DOMAIN-CONTAINING PROTEIN"/>
    <property type="match status" value="1"/>
</dbReference>
<dbReference type="EMBL" id="BAABME010009078">
    <property type="protein sequence ID" value="GAA0174440.1"/>
    <property type="molecule type" value="Genomic_DNA"/>
</dbReference>
<dbReference type="Proteomes" id="UP001454036">
    <property type="component" value="Unassembled WGS sequence"/>
</dbReference>
<organism evidence="2 3">
    <name type="scientific">Lithospermum erythrorhizon</name>
    <name type="common">Purple gromwell</name>
    <name type="synonym">Lithospermum officinale var. erythrorhizon</name>
    <dbReference type="NCBI Taxonomy" id="34254"/>
    <lineage>
        <taxon>Eukaryota</taxon>
        <taxon>Viridiplantae</taxon>
        <taxon>Streptophyta</taxon>
        <taxon>Embryophyta</taxon>
        <taxon>Tracheophyta</taxon>
        <taxon>Spermatophyta</taxon>
        <taxon>Magnoliopsida</taxon>
        <taxon>eudicotyledons</taxon>
        <taxon>Gunneridae</taxon>
        <taxon>Pentapetalae</taxon>
        <taxon>asterids</taxon>
        <taxon>lamiids</taxon>
        <taxon>Boraginales</taxon>
        <taxon>Boraginaceae</taxon>
        <taxon>Boraginoideae</taxon>
        <taxon>Lithospermeae</taxon>
        <taxon>Lithospermum</taxon>
    </lineage>
</organism>
<evidence type="ECO:0000256" key="1">
    <source>
        <dbReference type="SAM" id="MobiDB-lite"/>
    </source>
</evidence>
<accession>A0AAV3RH17</accession>
<gene>
    <name evidence="2" type="ORF">LIER_27830</name>
</gene>
<reference evidence="2 3" key="1">
    <citation type="submission" date="2024-01" db="EMBL/GenBank/DDBJ databases">
        <title>The complete chloroplast genome sequence of Lithospermum erythrorhizon: insights into the phylogenetic relationship among Boraginaceae species and the maternal lineages of purple gromwells.</title>
        <authorList>
            <person name="Okada T."/>
            <person name="Watanabe K."/>
        </authorList>
    </citation>
    <scope>NUCLEOTIDE SEQUENCE [LARGE SCALE GENOMIC DNA]</scope>
</reference>
<evidence type="ECO:0000313" key="2">
    <source>
        <dbReference type="EMBL" id="GAA0174440.1"/>
    </source>
</evidence>
<dbReference type="PANTHER" id="PTHR33116">
    <property type="entry name" value="REVERSE TRANSCRIPTASE ZINC-BINDING DOMAIN-CONTAINING PROTEIN-RELATED-RELATED"/>
    <property type="match status" value="1"/>
</dbReference>
<comment type="caution">
    <text evidence="2">The sequence shown here is derived from an EMBL/GenBank/DDBJ whole genome shotgun (WGS) entry which is preliminary data.</text>
</comment>
<dbReference type="AlphaFoldDB" id="A0AAV3RH17"/>
<protein>
    <recommendedName>
        <fullName evidence="4">Reverse transcriptase</fullName>
    </recommendedName>
</protein>
<keyword evidence="3" id="KW-1185">Reference proteome</keyword>
<evidence type="ECO:0008006" key="4">
    <source>
        <dbReference type="Google" id="ProtNLM"/>
    </source>
</evidence>
<proteinExistence type="predicted"/>
<evidence type="ECO:0000313" key="3">
    <source>
        <dbReference type="Proteomes" id="UP001454036"/>
    </source>
</evidence>